<comment type="caution">
    <text evidence="1">The sequence shown here is derived from an EMBL/GenBank/DDBJ whole genome shotgun (WGS) entry which is preliminary data.</text>
</comment>
<evidence type="ECO:0000313" key="2">
    <source>
        <dbReference type="Proteomes" id="UP000750711"/>
    </source>
</evidence>
<dbReference type="Proteomes" id="UP000750711">
    <property type="component" value="Unassembled WGS sequence"/>
</dbReference>
<dbReference type="EMBL" id="JAGHQM010004209">
    <property type="protein sequence ID" value="KAH0536860.1"/>
    <property type="molecule type" value="Genomic_DNA"/>
</dbReference>
<protein>
    <submittedName>
        <fullName evidence="1">Uncharacterized protein</fullName>
    </submittedName>
</protein>
<dbReference type="AlphaFoldDB" id="A0A9P8I1T6"/>
<reference evidence="1" key="1">
    <citation type="submission" date="2021-03" db="EMBL/GenBank/DDBJ databases">
        <title>Comparative genomics and phylogenomic investigation of the class Geoglossomycetes provide insights into ecological specialization and systematics.</title>
        <authorList>
            <person name="Melie T."/>
            <person name="Pirro S."/>
            <person name="Miller A.N."/>
            <person name="Quandt A."/>
        </authorList>
    </citation>
    <scope>NUCLEOTIDE SEQUENCE</scope>
    <source>
        <strain evidence="1">CAQ_001_2017</strain>
    </source>
</reference>
<gene>
    <name evidence="1" type="ORF">GP486_008855</name>
</gene>
<evidence type="ECO:0000313" key="1">
    <source>
        <dbReference type="EMBL" id="KAH0536860.1"/>
    </source>
</evidence>
<keyword evidence="2" id="KW-1185">Reference proteome</keyword>
<organism evidence="1 2">
    <name type="scientific">Trichoglossum hirsutum</name>
    <dbReference type="NCBI Taxonomy" id="265104"/>
    <lineage>
        <taxon>Eukaryota</taxon>
        <taxon>Fungi</taxon>
        <taxon>Dikarya</taxon>
        <taxon>Ascomycota</taxon>
        <taxon>Pezizomycotina</taxon>
        <taxon>Geoglossomycetes</taxon>
        <taxon>Geoglossales</taxon>
        <taxon>Geoglossaceae</taxon>
        <taxon>Trichoglossum</taxon>
    </lineage>
</organism>
<proteinExistence type="predicted"/>
<sequence length="68" mass="7641">MEVHGFLEKYEAEQATFSEDDFEKTEGYTLYYSFGTEFYTKVLSEAILGLVNINGSTTGVMPKGELVD</sequence>
<accession>A0A9P8I1T6</accession>
<name>A0A9P8I1T6_9PEZI</name>